<protein>
    <recommendedName>
        <fullName evidence="5">PE-PGRS family protein</fullName>
    </recommendedName>
</protein>
<evidence type="ECO:0008006" key="5">
    <source>
        <dbReference type="Google" id="ProtNLM"/>
    </source>
</evidence>
<feature type="region of interest" description="Disordered" evidence="1">
    <location>
        <begin position="347"/>
        <end position="458"/>
    </location>
</feature>
<name>A0ABS6KTD4_9MYCO</name>
<evidence type="ECO:0000256" key="1">
    <source>
        <dbReference type="SAM" id="MobiDB-lite"/>
    </source>
</evidence>
<proteinExistence type="predicted"/>
<feature type="signal peptide" evidence="2">
    <location>
        <begin position="1"/>
        <end position="21"/>
    </location>
</feature>
<evidence type="ECO:0000256" key="2">
    <source>
        <dbReference type="SAM" id="SignalP"/>
    </source>
</evidence>
<feature type="compositionally biased region" description="Basic and acidic residues" evidence="1">
    <location>
        <begin position="389"/>
        <end position="444"/>
    </location>
</feature>
<keyword evidence="4" id="KW-1185">Reference proteome</keyword>
<evidence type="ECO:0000313" key="3">
    <source>
        <dbReference type="EMBL" id="MBU9766846.1"/>
    </source>
</evidence>
<reference evidence="3 4" key="1">
    <citation type="journal article" date="2021" name="Sci. Rep.">
        <title>Phenotypic and genomic hallmarks of a novel, potentially pathogenic rapidly growing Mycobacterium species related to the Mycobacterium fortuitum complex.</title>
        <authorList>
            <person name="Gharbi R."/>
            <person name="Khanna V."/>
            <person name="Frigui W."/>
            <person name="Mhenni B."/>
            <person name="Brosch R."/>
            <person name="Mardassi H."/>
        </authorList>
    </citation>
    <scope>NUCLEOTIDE SEQUENCE [LARGE SCALE GENOMIC DNA]</scope>
    <source>
        <strain evidence="3 4">TNTM28</strain>
    </source>
</reference>
<evidence type="ECO:0000313" key="4">
    <source>
        <dbReference type="Proteomes" id="UP000812982"/>
    </source>
</evidence>
<feature type="chain" id="PRO_5046506215" description="PE-PGRS family protein" evidence="2">
    <location>
        <begin position="22"/>
        <end position="458"/>
    </location>
</feature>
<organism evidence="3 4">
    <name type="scientific">[Mycobacterium] fortunisiensis</name>
    <dbReference type="NCBI Taxonomy" id="2600579"/>
    <lineage>
        <taxon>Bacteria</taxon>
        <taxon>Bacillati</taxon>
        <taxon>Actinomycetota</taxon>
        <taxon>Actinomycetes</taxon>
        <taxon>Mycobacteriales</taxon>
        <taxon>Mycobacteriaceae</taxon>
        <taxon>Mycolicibacterium</taxon>
    </lineage>
</organism>
<dbReference type="RefSeq" id="WP_217160715.1">
    <property type="nucleotide sequence ID" value="NZ_VOMB01000026.1"/>
</dbReference>
<dbReference type="EMBL" id="VOMB01000026">
    <property type="protein sequence ID" value="MBU9766846.1"/>
    <property type="molecule type" value="Genomic_DNA"/>
</dbReference>
<dbReference type="Proteomes" id="UP000812982">
    <property type="component" value="Unassembled WGS sequence"/>
</dbReference>
<accession>A0ABS6KTD4</accession>
<keyword evidence="2" id="KW-0732">Signal</keyword>
<sequence>MSRRDKFLLGGVAVLSVGAIAVTPVAPNTVATQQAAQAKTLAYDLTAAMDATASPLEVYGALIENTVTNLEGLGGALLANPAPLLRQVLENQQGYAETTVGAFTGIPAAIERWYNGDDGKVLLDAAQAKLSDGDIAGAYQDFNKSLLYGLGTGLSAPLRAPGFIFSGVPRGETEYIAGIPEQIAQNFTNLIGASLSTDALAEVFQGVFAPISGAVFELSRIADAIGTSIGEGDIPAVVNALVNTPGVVANAVLNGFDYGDEDPGHTEWAGLIRYTPVRDRTHVNGLVQSVLINIPKALAGAIDNTPEVEAPEEDGVSPQTKRTVVSAQRLSADFAAPKAAIETPIKSAAPVELTDESELTSGSVEHDGSDAKALSVEQAATGEAQGNADKGKPSISERIKDRINEAKEARVKAKEDRQAKIKQAKEDRQAKVKESKAKTKESKAKPAKSGKSKGGSDS</sequence>
<comment type="caution">
    <text evidence="3">The sequence shown here is derived from an EMBL/GenBank/DDBJ whole genome shotgun (WGS) entry which is preliminary data.</text>
</comment>
<gene>
    <name evidence="3" type="ORF">FR943_23760</name>
</gene>